<feature type="transmembrane region" description="Helical" evidence="2">
    <location>
        <begin position="116"/>
        <end position="138"/>
    </location>
</feature>
<evidence type="ECO:0000256" key="2">
    <source>
        <dbReference type="SAM" id="Phobius"/>
    </source>
</evidence>
<gene>
    <name evidence="3" type="ORF">ACFPZ4_13935</name>
</gene>
<dbReference type="Proteomes" id="UP001596207">
    <property type="component" value="Unassembled WGS sequence"/>
</dbReference>
<proteinExistence type="predicted"/>
<organism evidence="3 4">
    <name type="scientific">Micromonospora harpali</name>
    <dbReference type="NCBI Taxonomy" id="1490225"/>
    <lineage>
        <taxon>Bacteria</taxon>
        <taxon>Bacillati</taxon>
        <taxon>Actinomycetota</taxon>
        <taxon>Actinomycetes</taxon>
        <taxon>Micromonosporales</taxon>
        <taxon>Micromonosporaceae</taxon>
        <taxon>Micromonospora</taxon>
    </lineage>
</organism>
<reference evidence="4" key="1">
    <citation type="journal article" date="2019" name="Int. J. Syst. Evol. Microbiol.">
        <title>The Global Catalogue of Microorganisms (GCM) 10K type strain sequencing project: providing services to taxonomists for standard genome sequencing and annotation.</title>
        <authorList>
            <consortium name="The Broad Institute Genomics Platform"/>
            <consortium name="The Broad Institute Genome Sequencing Center for Infectious Disease"/>
            <person name="Wu L."/>
            <person name="Ma J."/>
        </authorList>
    </citation>
    <scope>NUCLEOTIDE SEQUENCE [LARGE SCALE GENOMIC DNA]</scope>
    <source>
        <strain evidence="4">CGMCC 4.7173</strain>
    </source>
</reference>
<comment type="caution">
    <text evidence="3">The sequence shown here is derived from an EMBL/GenBank/DDBJ whole genome shotgun (WGS) entry which is preliminary data.</text>
</comment>
<feature type="region of interest" description="Disordered" evidence="1">
    <location>
        <begin position="1"/>
        <end position="95"/>
    </location>
</feature>
<evidence type="ECO:0000313" key="3">
    <source>
        <dbReference type="EMBL" id="MFC5942569.1"/>
    </source>
</evidence>
<evidence type="ECO:0000313" key="4">
    <source>
        <dbReference type="Proteomes" id="UP001596207"/>
    </source>
</evidence>
<feature type="non-terminal residue" evidence="3">
    <location>
        <position position="162"/>
    </location>
</feature>
<feature type="compositionally biased region" description="Basic residues" evidence="1">
    <location>
        <begin position="79"/>
        <end position="95"/>
    </location>
</feature>
<feature type="compositionally biased region" description="Low complexity" evidence="1">
    <location>
        <begin position="62"/>
        <end position="73"/>
    </location>
</feature>
<accession>A0ABW1HQM2</accession>
<feature type="compositionally biased region" description="Basic and acidic residues" evidence="1">
    <location>
        <begin position="1"/>
        <end position="21"/>
    </location>
</feature>
<sequence length="162" mass="16475">MKTEPAELKTEPAEPTAKEPAEPEANGTTKSTAKEATEPEAEKPTTPEAEAEKPAEPEKPAESGAAEAEQGAAKPTGVARRRRVPFAHAVRMPRRHAAVAAARAGRAWSRRPSGRLTLPGLFLLALVAGTAAAGALLVPASAPKPRPVAVDGTAGTPGAGTA</sequence>
<keyword evidence="2" id="KW-0812">Transmembrane</keyword>
<dbReference type="EMBL" id="JBHSQQ010000068">
    <property type="protein sequence ID" value="MFC5942569.1"/>
    <property type="molecule type" value="Genomic_DNA"/>
</dbReference>
<protein>
    <submittedName>
        <fullName evidence="3">Murein transglycosylase</fullName>
    </submittedName>
</protein>
<keyword evidence="2" id="KW-0472">Membrane</keyword>
<feature type="compositionally biased region" description="Basic and acidic residues" evidence="1">
    <location>
        <begin position="32"/>
        <end position="61"/>
    </location>
</feature>
<keyword evidence="2" id="KW-1133">Transmembrane helix</keyword>
<name>A0ABW1HQM2_9ACTN</name>
<keyword evidence="4" id="KW-1185">Reference proteome</keyword>
<evidence type="ECO:0000256" key="1">
    <source>
        <dbReference type="SAM" id="MobiDB-lite"/>
    </source>
</evidence>
<feature type="region of interest" description="Disordered" evidence="1">
    <location>
        <begin position="142"/>
        <end position="162"/>
    </location>
</feature>